<dbReference type="SUPFAM" id="SSF53067">
    <property type="entry name" value="Actin-like ATPase domain"/>
    <property type="match status" value="1"/>
</dbReference>
<evidence type="ECO:0000256" key="1">
    <source>
        <dbReference type="SAM" id="Coils"/>
    </source>
</evidence>
<dbReference type="Gene3D" id="3.90.640.10">
    <property type="entry name" value="Actin, Chain A, domain 4"/>
    <property type="match status" value="1"/>
</dbReference>
<organism evidence="2 3">
    <name type="scientific">Helicobacter felis (strain ATCC 49179 / CCUG 28539 / NCTC 12436 / CS1)</name>
    <dbReference type="NCBI Taxonomy" id="936155"/>
    <lineage>
        <taxon>Bacteria</taxon>
        <taxon>Pseudomonadati</taxon>
        <taxon>Campylobacterota</taxon>
        <taxon>Epsilonproteobacteria</taxon>
        <taxon>Campylobacterales</taxon>
        <taxon>Helicobacteraceae</taxon>
        <taxon>Helicobacter</taxon>
    </lineage>
</organism>
<dbReference type="AlphaFoldDB" id="E7ACV4"/>
<gene>
    <name evidence="2" type="ordered locus">Hfelis_02000</name>
</gene>
<keyword evidence="3" id="KW-1185">Reference proteome</keyword>
<dbReference type="Gene3D" id="3.30.420.40">
    <property type="match status" value="2"/>
</dbReference>
<accession>E7ACV4</accession>
<dbReference type="STRING" id="936155.HFELIS_02000"/>
<evidence type="ECO:0000313" key="2">
    <source>
        <dbReference type="EMBL" id="CBY82284.1"/>
    </source>
</evidence>
<keyword evidence="1" id="KW-0175">Coiled coil</keyword>
<dbReference type="EMBL" id="FQ670179">
    <property type="protein sequence ID" value="CBY82284.1"/>
    <property type="molecule type" value="Genomic_DNA"/>
</dbReference>
<dbReference type="HOGENOM" id="CLU_011573_1_0_7"/>
<dbReference type="eggNOG" id="COG0443">
    <property type="taxonomic scope" value="Bacteria"/>
</dbReference>
<proteinExistence type="predicted"/>
<name>E7ACV4_HELFC</name>
<dbReference type="GeneID" id="36133726"/>
<evidence type="ECO:0000313" key="3">
    <source>
        <dbReference type="Proteomes" id="UP000007934"/>
    </source>
</evidence>
<dbReference type="Proteomes" id="UP000007934">
    <property type="component" value="Chromosome"/>
</dbReference>
<sequence length="890" mass="101898">MSKHKRHWISPSVRHILDRLDQIKQLVRNSIFRKEQPMNPLNLKHDKVRQTLSSITLPINHPIALKLKELSPEDRKFLKDFEHIKRNAQLTRKEIKTKKGGGASEGEQRLLELIDSICAANPKDPSKELLALIEELAWLQDNTSASQACITPQELARAKRILGQNNAMRRLSKEAFLEFKQWLLEVDMRAINLDPYNHNLLEDPNAGHWDIHLPNTNNQDTITFCFPEPTADERYTLNTRHPLNDQDVFNRKAEVVAIDFGTKSTTAAILDANSRKILLAIGTLDTKKEVVEADFENPTFMEFYDYKKFLRDYNALEQRPFTDIEDLSISHMAFEHFKEATGNHYYRFFYKLKQWAGTTGNEVRVQDKEEIAWDLGDITDYGANKPDPVEIYAYLLGRYINNMGGNPEGAHLTYLLSYPAKYEKEQVTHIKESFIRGLTKSLPQGIFDPYVKGKRENEKTRVEKMIVEMKVSEPVAYAISALQAFGFTLKHLGAEAINYGVFDFGGGTTDFDFGYWQKSADEDKDYDLHHFNEGGAKYLGGENLLELLALEVFKDNMEEVRQKDFVIATPNYEARVTNVHTLRAFIDNKREGRRNLQTIAEELRSFLHGLDEEQIEADELEEEQISLNLVNRQGEPKSAQFVVNRTKLLKILKTEIGGVIVNFFEALRVAAPNMKDANEVHIFLGGNSSRSPLVKMLFEEEAAKRKAESKSTIDFIIYPPLGTPQADAIIKEKTNKDPEPDPHQRVTCKTGVVFGLLDGRNQYGGGINICSKDVCPGKDPLFKFYLGRKKGDCFHLILEKEEMVVGEWVEFGKNFRGSRLELYYTDKPLATTNELPIDQAHREPIDFEEDYEEGIYQIKIKRVNTDSVIVGVFTMDGDSCEDEHLVQLKV</sequence>
<feature type="coiled-coil region" evidence="1">
    <location>
        <begin position="603"/>
        <end position="630"/>
    </location>
</feature>
<dbReference type="RefSeq" id="WP_013468656.1">
    <property type="nucleotide sequence ID" value="NC_014810.2"/>
</dbReference>
<reference evidence="2 3" key="1">
    <citation type="journal article" date="2011" name="Genome Biol. Evol.">
        <title>Comparative whole genome sequence analysis of the carcinogenic bacterial model pathogen Helicobacter felis.</title>
        <authorList>
            <person name="Arnold I.C."/>
            <person name="Zigova Z."/>
            <person name="Holden M."/>
            <person name="Lawley T.D."/>
            <person name="Rad R."/>
            <person name="Dougan G."/>
            <person name="Falkow S."/>
            <person name="Bentley S.D."/>
            <person name="Muller A."/>
        </authorList>
    </citation>
    <scope>NUCLEOTIDE SEQUENCE [LARGE SCALE GENOMIC DNA]</scope>
    <source>
        <strain evidence="3">ATCC 49179 / CCUG 28539 / NCTC 12436 / CS1</strain>
    </source>
</reference>
<protein>
    <submittedName>
        <fullName evidence="2">Uncharacterized protein</fullName>
    </submittedName>
</protein>
<dbReference type="KEGG" id="hfe:HFELIS_02000"/>
<dbReference type="OrthoDB" id="8476780at2"/>
<dbReference type="InterPro" id="IPR043129">
    <property type="entry name" value="ATPase_NBD"/>
</dbReference>